<reference evidence="2" key="1">
    <citation type="submission" date="2010-02" db="EMBL/GenBank/DDBJ databases">
        <authorList>
            <person name="Genoscope - CEA"/>
        </authorList>
    </citation>
    <scope>NUCLEOTIDE SEQUENCE</scope>
    <source>
        <plasmid evidence="2">VIBNI_pA</plasmid>
    </source>
</reference>
<proteinExistence type="predicted"/>
<organism evidence="2">
    <name type="scientific">Vibrio nigripulchritudo</name>
    <dbReference type="NCBI Taxonomy" id="28173"/>
    <lineage>
        <taxon>Bacteria</taxon>
        <taxon>Pseudomonadati</taxon>
        <taxon>Pseudomonadota</taxon>
        <taxon>Gammaproteobacteria</taxon>
        <taxon>Vibrionales</taxon>
        <taxon>Vibrionaceae</taxon>
        <taxon>Vibrio</taxon>
    </lineage>
</organism>
<protein>
    <submittedName>
        <fullName evidence="2">Uncharacterized protein</fullName>
    </submittedName>
</protein>
<evidence type="ECO:0000313" key="2">
    <source>
        <dbReference type="EMBL" id="CBJ93187.1"/>
    </source>
</evidence>
<keyword evidence="1" id="KW-0472">Membrane</keyword>
<dbReference type="EMBL" id="FP893246">
    <property type="protein sequence ID" value="CBJ93187.1"/>
    <property type="molecule type" value="Genomic_DNA"/>
</dbReference>
<dbReference type="RefSeq" id="WP_013610318.1">
    <property type="nucleotide sequence ID" value="NC_015156.1"/>
</dbReference>
<accession>A0A9P1JLB3</accession>
<dbReference type="AlphaFoldDB" id="A0A9P1JLB3"/>
<evidence type="ECO:0000256" key="1">
    <source>
        <dbReference type="SAM" id="Phobius"/>
    </source>
</evidence>
<keyword evidence="2" id="KW-0614">Plasmid</keyword>
<dbReference type="GeneID" id="97545222"/>
<geneLocation type="plasmid" evidence="2">
    <name>VIBNI_pA</name>
</geneLocation>
<keyword evidence="1" id="KW-1133">Transmembrane helix</keyword>
<name>A0A9P1JLB3_9VIBR</name>
<gene>
    <name evidence="2" type="ORF">VIBNI_0164</name>
</gene>
<keyword evidence="1" id="KW-0812">Transmembrane</keyword>
<sequence>MTSDFNVLLCFGGMGLFQALSMWLAFELREHAMSSGTYGSPSCLHFDEHLNVITLNNEPLVTLRPGSLNHRFLSHMFMHANQSIPKHDLYLAANIPDSVYINKLIANTKLPKTIRDKAFVLESGGIRLNTTF</sequence>
<feature type="transmembrane region" description="Helical" evidence="1">
    <location>
        <begin position="6"/>
        <end position="26"/>
    </location>
</feature>